<dbReference type="RefSeq" id="WP_013633740.1">
    <property type="nucleotide sequence ID" value="NC_015177.1"/>
</dbReference>
<comment type="similarity">
    <text evidence="2">Belongs to the SusD family.</text>
</comment>
<gene>
    <name evidence="8" type="ordered locus">Pedsa_2713</name>
</gene>
<evidence type="ECO:0000259" key="6">
    <source>
        <dbReference type="Pfam" id="PF07980"/>
    </source>
</evidence>
<dbReference type="STRING" id="762903.Pedsa_2713"/>
<evidence type="ECO:0000313" key="8">
    <source>
        <dbReference type="EMBL" id="ADY53255.1"/>
    </source>
</evidence>
<dbReference type="Proteomes" id="UP000000310">
    <property type="component" value="Chromosome"/>
</dbReference>
<dbReference type="InterPro" id="IPR033985">
    <property type="entry name" value="SusD-like_N"/>
</dbReference>
<protein>
    <submittedName>
        <fullName evidence="8">RagB/SusD domain protein</fullName>
    </submittedName>
</protein>
<reference evidence="8 9" key="1">
    <citation type="journal article" date="2011" name="Stand. Genomic Sci.">
        <title>Complete genome sequence of the gliding, heparinolytic Pedobacter saltans type strain (113).</title>
        <authorList>
            <person name="Liolios K."/>
            <person name="Sikorski J."/>
            <person name="Lu M."/>
            <person name="Nolan M."/>
            <person name="Lapidus A."/>
            <person name="Lucas S."/>
            <person name="Hammon N."/>
            <person name="Deshpande S."/>
            <person name="Cheng J.F."/>
            <person name="Tapia R."/>
            <person name="Han C."/>
            <person name="Goodwin L."/>
            <person name="Pitluck S."/>
            <person name="Huntemann M."/>
            <person name="Ivanova N."/>
            <person name="Pagani I."/>
            <person name="Mavromatis K."/>
            <person name="Ovchinikova G."/>
            <person name="Pati A."/>
            <person name="Chen A."/>
            <person name="Palaniappan K."/>
            <person name="Land M."/>
            <person name="Hauser L."/>
            <person name="Brambilla E.M."/>
            <person name="Kotsyurbenko O."/>
            <person name="Rohde M."/>
            <person name="Tindall B.J."/>
            <person name="Abt B."/>
            <person name="Goker M."/>
            <person name="Detter J.C."/>
            <person name="Woyke T."/>
            <person name="Bristow J."/>
            <person name="Eisen J.A."/>
            <person name="Markowitz V."/>
            <person name="Hugenholtz P."/>
            <person name="Klenk H.P."/>
            <person name="Kyrpides N.C."/>
        </authorList>
    </citation>
    <scope>NUCLEOTIDE SEQUENCE [LARGE SCALE GENOMIC DNA]</scope>
    <source>
        <strain evidence="9">ATCC 51119 / DSM 12145 / JCM 21818 / LMG 10337 / NBRC 100064 / NCIMB 13643</strain>
    </source>
</reference>
<dbReference type="KEGG" id="psn:Pedsa_2713"/>
<keyword evidence="4" id="KW-0472">Membrane</keyword>
<evidence type="ECO:0000256" key="5">
    <source>
        <dbReference type="ARBA" id="ARBA00023237"/>
    </source>
</evidence>
<evidence type="ECO:0000256" key="3">
    <source>
        <dbReference type="ARBA" id="ARBA00022729"/>
    </source>
</evidence>
<dbReference type="EMBL" id="CP002545">
    <property type="protein sequence ID" value="ADY53255.1"/>
    <property type="molecule type" value="Genomic_DNA"/>
</dbReference>
<dbReference type="Pfam" id="PF14322">
    <property type="entry name" value="SusD-like_3"/>
    <property type="match status" value="1"/>
</dbReference>
<feature type="domain" description="RagB/SusD" evidence="6">
    <location>
        <begin position="470"/>
        <end position="652"/>
    </location>
</feature>
<evidence type="ECO:0000256" key="4">
    <source>
        <dbReference type="ARBA" id="ARBA00023136"/>
    </source>
</evidence>
<dbReference type="AlphaFoldDB" id="F0S6Z2"/>
<dbReference type="Pfam" id="PF07980">
    <property type="entry name" value="SusD_RagB"/>
    <property type="match status" value="1"/>
</dbReference>
<comment type="subcellular location">
    <subcellularLocation>
        <location evidence="1">Cell outer membrane</location>
    </subcellularLocation>
</comment>
<dbReference type="GO" id="GO:0009279">
    <property type="term" value="C:cell outer membrane"/>
    <property type="evidence" value="ECO:0007669"/>
    <property type="project" value="UniProtKB-SubCell"/>
</dbReference>
<proteinExistence type="inferred from homology"/>
<dbReference type="HOGENOM" id="CLU_015553_1_4_10"/>
<dbReference type="eggNOG" id="COG0436">
    <property type="taxonomic scope" value="Bacteria"/>
</dbReference>
<sequence>MQKLNKMLAVTSLFLATGCNDILEETPRDRFEPGFFKTEDGIRGGLTGLYSGLRRLYGQPYYYNATETGTDEYTYGSQADGNFRAADLSGLGIPDAQNSRWDVLWNTAYANINSASGIIANGTEAGISPSLISEARFFRAFSYFLLVQTFGGVPLDLGGGILQYNTTPTLTSVRNTVPEVYTKGVFPDLLQAINELQDNPRVIGAVTKNVARLTLAKAYLTYGWWLQNPNNVPTYPETARNDPDGHDAQWYFQKAYDIAVTGIDSPGSYSLQPTFYDVNLAQNDRNSEIMLFADHTEANAQYSESNITGWDGGDGQNQAGWMVTWYFQNLKASKTAGTWSSVDATFRTVQAGQSYTRPWMRMAPPIDVFTRTFADKTSDSRFNGTFTTVYRATWKLNPNRAENILYGANYLPIAPNDKILSFLPSDPGGISYPVDPNPNPNNVILNQDGTEAGFLPGRADFVIPLDKISRNIYPGLWKLGAYRKASDYNDDKIASSRPFNILKFSEFYFVAAEAAVKGANVQAGKSARDLINVIRARAGKWRFDVAENVTKIADNSAAMMAATPAVIDINYILDERSREFFGEGYRWHDLARTQKWEEYAGSYRISQVGGTAPVTVNRELPKYLYLRPIPQGQLDRMSGDAAYKKNYQNPGYN</sequence>
<keyword evidence="9" id="KW-1185">Reference proteome</keyword>
<dbReference type="Gene3D" id="1.25.40.390">
    <property type="match status" value="1"/>
</dbReference>
<keyword evidence="5" id="KW-0998">Cell outer membrane</keyword>
<dbReference type="SUPFAM" id="SSF48452">
    <property type="entry name" value="TPR-like"/>
    <property type="match status" value="1"/>
</dbReference>
<name>F0S6Z2_PSESL</name>
<accession>F0S6Z2</accession>
<feature type="domain" description="SusD-like N-terminal" evidence="7">
    <location>
        <begin position="97"/>
        <end position="220"/>
    </location>
</feature>
<evidence type="ECO:0000256" key="2">
    <source>
        <dbReference type="ARBA" id="ARBA00006275"/>
    </source>
</evidence>
<evidence type="ECO:0000256" key="1">
    <source>
        <dbReference type="ARBA" id="ARBA00004442"/>
    </source>
</evidence>
<evidence type="ECO:0000259" key="7">
    <source>
        <dbReference type="Pfam" id="PF14322"/>
    </source>
</evidence>
<dbReference type="PROSITE" id="PS51257">
    <property type="entry name" value="PROKAR_LIPOPROTEIN"/>
    <property type="match status" value="1"/>
</dbReference>
<evidence type="ECO:0000313" key="9">
    <source>
        <dbReference type="Proteomes" id="UP000000310"/>
    </source>
</evidence>
<organism evidence="8 9">
    <name type="scientific">Pseudopedobacter saltans (strain ATCC 51119 / DSM 12145 / JCM 21818 / CCUG 39354 / LMG 10337 / NBRC 100064 / NCIMB 13643)</name>
    <name type="common">Pedobacter saltans</name>
    <dbReference type="NCBI Taxonomy" id="762903"/>
    <lineage>
        <taxon>Bacteria</taxon>
        <taxon>Pseudomonadati</taxon>
        <taxon>Bacteroidota</taxon>
        <taxon>Sphingobacteriia</taxon>
        <taxon>Sphingobacteriales</taxon>
        <taxon>Sphingobacteriaceae</taxon>
        <taxon>Pseudopedobacter</taxon>
    </lineage>
</organism>
<keyword evidence="3" id="KW-0732">Signal</keyword>
<reference evidence="9" key="2">
    <citation type="submission" date="2011-02" db="EMBL/GenBank/DDBJ databases">
        <title>The complete genome of Pedobacter saltans DSM 12145.</title>
        <authorList>
            <consortium name="US DOE Joint Genome Institute (JGI-PGF)"/>
            <person name="Lucas S."/>
            <person name="Copeland A."/>
            <person name="Lapidus A."/>
            <person name="Bruce D."/>
            <person name="Goodwin L."/>
            <person name="Pitluck S."/>
            <person name="Kyrpides N."/>
            <person name="Mavromatis K."/>
            <person name="Pagani I."/>
            <person name="Ivanova N."/>
            <person name="Ovchinnikova G."/>
            <person name="Lu M."/>
            <person name="Detter J.C."/>
            <person name="Han C."/>
            <person name="Land M."/>
            <person name="Hauser L."/>
            <person name="Markowitz V."/>
            <person name="Cheng J.-F."/>
            <person name="Hugenholtz P."/>
            <person name="Woyke T."/>
            <person name="Wu D."/>
            <person name="Tindall B."/>
            <person name="Pomrenke H.G."/>
            <person name="Brambilla E."/>
            <person name="Klenk H.-P."/>
            <person name="Eisen J.A."/>
        </authorList>
    </citation>
    <scope>NUCLEOTIDE SEQUENCE [LARGE SCALE GENOMIC DNA]</scope>
    <source>
        <strain evidence="9">ATCC 51119 / DSM 12145 / JCM 21818 / LMG 10337 / NBRC 100064 / NCIMB 13643</strain>
    </source>
</reference>
<dbReference type="InterPro" id="IPR011990">
    <property type="entry name" value="TPR-like_helical_dom_sf"/>
</dbReference>
<dbReference type="InterPro" id="IPR012944">
    <property type="entry name" value="SusD_RagB_dom"/>
</dbReference>